<sequence>MLPSQARGYAKTRRDARTVLQRDNRVHDVVPSQRRDPQPRVPVEASLVDQSRNPYSAYSQSTHNHTGPPPSYRSNPSVTTFTTPRHKSRTSYPTPPDSPADTNHLDVDGDGNECADSRAFDGVDSRPHRRMGSTHSVQTASTIRLEDLAILQPPASPNSPNRRTLVYDEAAYTSPTSSPGSPSRIPGAELARTLAAESVTTLPSYASMVLPESDLAAHEYSDGDVSADLDSVRDTLPDLWKRTIICLKCHGTAVCGNSTLKFSIRDIDLKATDTSPCPSLDTVLIRYCRKCGTYCCGCYRQPQCLSPKNCKRHRSVASYEIIASLEDEIIHSGGVSKFLTNIRTWETLNKAFKALTFYFKCDSQDNSQWNCDDLLRLSLLPRVIQSVLEYRQLSNWLGSQHKPGLYTAVFDFLEVLLLRPEDRGLFTERWICIKDNSGGLRNWMEYGGSIEIERGKDGKAIRIPSFQELLRQLRDGPWWRELTNYTKTGSERVGASYARDWLMKVEGMLK</sequence>
<comment type="caution">
    <text evidence="2">The sequence shown here is derived from an EMBL/GenBank/DDBJ whole genome shotgun (WGS) entry which is preliminary data.</text>
</comment>
<organism evidence="2 3">
    <name type="scientific">Armillaria novae-zelandiae</name>
    <dbReference type="NCBI Taxonomy" id="153914"/>
    <lineage>
        <taxon>Eukaryota</taxon>
        <taxon>Fungi</taxon>
        <taxon>Dikarya</taxon>
        <taxon>Basidiomycota</taxon>
        <taxon>Agaricomycotina</taxon>
        <taxon>Agaricomycetes</taxon>
        <taxon>Agaricomycetidae</taxon>
        <taxon>Agaricales</taxon>
        <taxon>Marasmiineae</taxon>
        <taxon>Physalacriaceae</taxon>
        <taxon>Armillaria</taxon>
    </lineage>
</organism>
<feature type="compositionally biased region" description="Polar residues" evidence="1">
    <location>
        <begin position="48"/>
        <end position="65"/>
    </location>
</feature>
<feature type="compositionally biased region" description="Polar residues" evidence="1">
    <location>
        <begin position="72"/>
        <end position="83"/>
    </location>
</feature>
<protein>
    <submittedName>
        <fullName evidence="2">Uncharacterized protein</fullName>
    </submittedName>
</protein>
<gene>
    <name evidence="2" type="ORF">IW261DRAFT_1592232</name>
</gene>
<accession>A0AA39PF59</accession>
<name>A0AA39PF59_9AGAR</name>
<feature type="region of interest" description="Disordered" evidence="1">
    <location>
        <begin position="1"/>
        <end position="139"/>
    </location>
</feature>
<evidence type="ECO:0000256" key="1">
    <source>
        <dbReference type="SAM" id="MobiDB-lite"/>
    </source>
</evidence>
<feature type="compositionally biased region" description="Basic and acidic residues" evidence="1">
    <location>
        <begin position="12"/>
        <end position="38"/>
    </location>
</feature>
<feature type="compositionally biased region" description="Basic and acidic residues" evidence="1">
    <location>
        <begin position="115"/>
        <end position="126"/>
    </location>
</feature>
<evidence type="ECO:0000313" key="3">
    <source>
        <dbReference type="Proteomes" id="UP001175227"/>
    </source>
</evidence>
<dbReference type="Proteomes" id="UP001175227">
    <property type="component" value="Unassembled WGS sequence"/>
</dbReference>
<keyword evidence="3" id="KW-1185">Reference proteome</keyword>
<evidence type="ECO:0000313" key="2">
    <source>
        <dbReference type="EMBL" id="KAK0482479.1"/>
    </source>
</evidence>
<reference evidence="2" key="1">
    <citation type="submission" date="2023-06" db="EMBL/GenBank/DDBJ databases">
        <authorList>
            <consortium name="Lawrence Berkeley National Laboratory"/>
            <person name="Ahrendt S."/>
            <person name="Sahu N."/>
            <person name="Indic B."/>
            <person name="Wong-Bajracharya J."/>
            <person name="Merenyi Z."/>
            <person name="Ke H.-M."/>
            <person name="Monk M."/>
            <person name="Kocsube S."/>
            <person name="Drula E."/>
            <person name="Lipzen A."/>
            <person name="Balint B."/>
            <person name="Henrissat B."/>
            <person name="Andreopoulos B."/>
            <person name="Martin F.M."/>
            <person name="Harder C.B."/>
            <person name="Rigling D."/>
            <person name="Ford K.L."/>
            <person name="Foster G.D."/>
            <person name="Pangilinan J."/>
            <person name="Papanicolaou A."/>
            <person name="Barry K."/>
            <person name="LaButti K."/>
            <person name="Viragh M."/>
            <person name="Koriabine M."/>
            <person name="Yan M."/>
            <person name="Riley R."/>
            <person name="Champramary S."/>
            <person name="Plett K.L."/>
            <person name="Tsai I.J."/>
            <person name="Slot J."/>
            <person name="Sipos G."/>
            <person name="Plett J."/>
            <person name="Nagy L.G."/>
            <person name="Grigoriev I.V."/>
        </authorList>
    </citation>
    <scope>NUCLEOTIDE SEQUENCE</scope>
    <source>
        <strain evidence="2">ICMP 16352</strain>
    </source>
</reference>
<dbReference type="AlphaFoldDB" id="A0AA39PF59"/>
<dbReference type="EMBL" id="JAUEPR010000007">
    <property type="protein sequence ID" value="KAK0482479.1"/>
    <property type="molecule type" value="Genomic_DNA"/>
</dbReference>
<proteinExistence type="predicted"/>